<dbReference type="SUPFAM" id="SSF103032">
    <property type="entry name" value="Hypothetical protein YwqG"/>
    <property type="match status" value="1"/>
</dbReference>
<dbReference type="Proteomes" id="UP001058860">
    <property type="component" value="Chromosome"/>
</dbReference>
<dbReference type="PANTHER" id="PTHR36436">
    <property type="entry name" value="SLL5081 PROTEIN"/>
    <property type="match status" value="1"/>
</dbReference>
<dbReference type="Gene3D" id="2.30.320.10">
    <property type="entry name" value="YwqG-like"/>
    <property type="match status" value="1"/>
</dbReference>
<dbReference type="RefSeq" id="WP_353864866.1">
    <property type="nucleotide sequence ID" value="NZ_CP088295.1"/>
</dbReference>
<dbReference type="EMBL" id="CP088295">
    <property type="protein sequence ID" value="UUY04378.1"/>
    <property type="molecule type" value="Genomic_DNA"/>
</dbReference>
<proteinExistence type="predicted"/>
<dbReference type="Pfam" id="PF09234">
    <property type="entry name" value="DUF1963"/>
    <property type="match status" value="1"/>
</dbReference>
<evidence type="ECO:0000313" key="2">
    <source>
        <dbReference type="Proteomes" id="UP001058860"/>
    </source>
</evidence>
<accession>A0ABY5PI94</accession>
<evidence type="ECO:0000313" key="1">
    <source>
        <dbReference type="EMBL" id="UUY04378.1"/>
    </source>
</evidence>
<gene>
    <name evidence="1" type="ORF">LRS13_02280</name>
</gene>
<name>A0ABY5PI94_9ACTN</name>
<dbReference type="PANTHER" id="PTHR36436:SF6">
    <property type="entry name" value="SLL5081 PROTEIN"/>
    <property type="match status" value="1"/>
</dbReference>
<protein>
    <submittedName>
        <fullName evidence="1">DUF1963 domain-containing protein</fullName>
    </submittedName>
</protein>
<dbReference type="InterPro" id="IPR015315">
    <property type="entry name" value="DUF1963"/>
</dbReference>
<sequence length="483" mass="52799">MFSDDELLSHLRGVRALSATPFDEVVASARELVTEWREDEGAGWREPWVRAREGVPEEPHDSVKPEDEPALTHRVGFDQLGRPVFSETRIADARYPICVWRHEASHVDRLHDGSVTRLLLVDGRIVGAVSVSGANASVERWTLRHGVPLDGAEVSITRRQHELHRYDVVLGNDGELVCIDVGYERARRDPDDELALVHGLARARNLKIEWSMTPTTWAEMYARHTGDTEGPGSELPMLDHHPHDRAGVRAAMVEVGLDAHADRLVRDAIVDALRLDADDTARSRLGGPGLLPAAASWPRDAAGRPLTFVAGIDLSELPAPGPLPERGWLLFFADLATEDGEGLIEESGVGTGDPARLLWADDPVDATPPDDLEVRLRERRVRPVPAVALPDDCEAAERLGLTDDEGIAYGAVTDTLLTHGMLGPWSGTQGHPPEPGSVLLLHLEPDDDTGFDVLDAGTLQFRIPADALARRDWDEAFAVPESA</sequence>
<dbReference type="InterPro" id="IPR035948">
    <property type="entry name" value="YwqG-like_sf"/>
</dbReference>
<organism evidence="1 2">
    <name type="scientific">Svornostia abyssi</name>
    <dbReference type="NCBI Taxonomy" id="2898438"/>
    <lineage>
        <taxon>Bacteria</taxon>
        <taxon>Bacillati</taxon>
        <taxon>Actinomycetota</taxon>
        <taxon>Thermoleophilia</taxon>
        <taxon>Solirubrobacterales</taxon>
        <taxon>Baekduiaceae</taxon>
        <taxon>Svornostia</taxon>
    </lineage>
</organism>
<reference evidence="2" key="1">
    <citation type="submission" date="2021-11" db="EMBL/GenBank/DDBJ databases">
        <title>Cultivation dependent microbiological survey of springs from the worlds oldest radium mine currently devoted to the extraction of radon-saturated water.</title>
        <authorList>
            <person name="Kapinusova G."/>
            <person name="Smrhova T."/>
            <person name="Strejcek M."/>
            <person name="Suman J."/>
            <person name="Jani K."/>
            <person name="Pajer P."/>
            <person name="Uhlik O."/>
        </authorList>
    </citation>
    <scope>NUCLEOTIDE SEQUENCE [LARGE SCALE GENOMIC DNA]</scope>
    <source>
        <strain evidence="2">J379</strain>
    </source>
</reference>
<keyword evidence="2" id="KW-1185">Reference proteome</keyword>